<name>A0A9D4KUT3_DREPO</name>
<evidence type="ECO:0000313" key="2">
    <source>
        <dbReference type="Proteomes" id="UP000828390"/>
    </source>
</evidence>
<reference evidence="1" key="1">
    <citation type="journal article" date="2019" name="bioRxiv">
        <title>The Genome of the Zebra Mussel, Dreissena polymorpha: A Resource for Invasive Species Research.</title>
        <authorList>
            <person name="McCartney M.A."/>
            <person name="Auch B."/>
            <person name="Kono T."/>
            <person name="Mallez S."/>
            <person name="Zhang Y."/>
            <person name="Obille A."/>
            <person name="Becker A."/>
            <person name="Abrahante J.E."/>
            <person name="Garbe J."/>
            <person name="Badalamenti J.P."/>
            <person name="Herman A."/>
            <person name="Mangelson H."/>
            <person name="Liachko I."/>
            <person name="Sullivan S."/>
            <person name="Sone E.D."/>
            <person name="Koren S."/>
            <person name="Silverstein K.A.T."/>
            <person name="Beckman K.B."/>
            <person name="Gohl D.M."/>
        </authorList>
    </citation>
    <scope>NUCLEOTIDE SEQUENCE</scope>
    <source>
        <strain evidence="1">Duluth1</strain>
        <tissue evidence="1">Whole animal</tissue>
    </source>
</reference>
<dbReference type="EMBL" id="JAIWYP010000003">
    <property type="protein sequence ID" value="KAH3846518.1"/>
    <property type="molecule type" value="Genomic_DNA"/>
</dbReference>
<reference evidence="1" key="2">
    <citation type="submission" date="2020-11" db="EMBL/GenBank/DDBJ databases">
        <authorList>
            <person name="McCartney M.A."/>
            <person name="Auch B."/>
            <person name="Kono T."/>
            <person name="Mallez S."/>
            <person name="Becker A."/>
            <person name="Gohl D.M."/>
            <person name="Silverstein K.A.T."/>
            <person name="Koren S."/>
            <person name="Bechman K.B."/>
            <person name="Herman A."/>
            <person name="Abrahante J.E."/>
            <person name="Garbe J."/>
        </authorList>
    </citation>
    <scope>NUCLEOTIDE SEQUENCE</scope>
    <source>
        <strain evidence="1">Duluth1</strain>
        <tissue evidence="1">Whole animal</tissue>
    </source>
</reference>
<gene>
    <name evidence="1" type="ORF">DPMN_088820</name>
</gene>
<dbReference type="AlphaFoldDB" id="A0A9D4KUT3"/>
<protein>
    <submittedName>
        <fullName evidence="1">Uncharacterized protein</fullName>
    </submittedName>
</protein>
<comment type="caution">
    <text evidence="1">The sequence shown here is derived from an EMBL/GenBank/DDBJ whole genome shotgun (WGS) entry which is preliminary data.</text>
</comment>
<proteinExistence type="predicted"/>
<dbReference type="Proteomes" id="UP000828390">
    <property type="component" value="Unassembled WGS sequence"/>
</dbReference>
<sequence>MAIAFEMMRSGMIGRKAPARSYDVPKTVLLEKLSKRVPEELTSLGRKTIRGGDEKKNLKKYSTRMREVIDLLIKKEFISQAQLVVDGRETPFKNNVPGKRLVVEYSSTTPGNVLPQADDFHFGA</sequence>
<accession>A0A9D4KUT3</accession>
<organism evidence="1 2">
    <name type="scientific">Dreissena polymorpha</name>
    <name type="common">Zebra mussel</name>
    <name type="synonym">Mytilus polymorpha</name>
    <dbReference type="NCBI Taxonomy" id="45954"/>
    <lineage>
        <taxon>Eukaryota</taxon>
        <taxon>Metazoa</taxon>
        <taxon>Spiralia</taxon>
        <taxon>Lophotrochozoa</taxon>
        <taxon>Mollusca</taxon>
        <taxon>Bivalvia</taxon>
        <taxon>Autobranchia</taxon>
        <taxon>Heteroconchia</taxon>
        <taxon>Euheterodonta</taxon>
        <taxon>Imparidentia</taxon>
        <taxon>Neoheterodontei</taxon>
        <taxon>Myida</taxon>
        <taxon>Dreissenoidea</taxon>
        <taxon>Dreissenidae</taxon>
        <taxon>Dreissena</taxon>
    </lineage>
</organism>
<evidence type="ECO:0000313" key="1">
    <source>
        <dbReference type="EMBL" id="KAH3846518.1"/>
    </source>
</evidence>
<keyword evidence="2" id="KW-1185">Reference proteome</keyword>